<proteinExistence type="predicted"/>
<evidence type="ECO:0000313" key="2">
    <source>
        <dbReference type="Proteomes" id="UP000562682"/>
    </source>
</evidence>
<sequence length="303" mass="34434">MIKGRPLRIRLEDGDISPASIQDMKHDLTQLPDAIRNLYFPFEIQRICRFWCKLVEISLLLGTIVLKTAGQAEATEDHLSACGWPEEDVDIMHPCEKMCAYHNRLLYCATCVAFWRPRVVSSSRGEQQSDSERVKATEKAREAAVRSNGVLESILSHGLLRYMKSQSISALVPPMQIHLLDCKSSTTSVRVLGANRLQLCMQILVELKETYWAAEFALKLFERAYEWILRQSKRGESNASLLGDSRSQPVQILTTPPLQGLSTPSSDSLLSIDEIFMPDYDFGGYSRTDILWRPDIEFFCKLQ</sequence>
<gene>
    <name evidence="1" type="ORF">FDENT_10928</name>
</gene>
<name>A0A8H5WVA7_9HYPO</name>
<dbReference type="PANTHER" id="PTHR47425:SF3">
    <property type="entry name" value="ZN(II)2CYS6 TRANSCRIPTION FACTOR (EUROFUNG)"/>
    <property type="match status" value="1"/>
</dbReference>
<dbReference type="EMBL" id="JAAOAK010000350">
    <property type="protein sequence ID" value="KAF5671389.1"/>
    <property type="molecule type" value="Genomic_DNA"/>
</dbReference>
<accession>A0A8H5WVA7</accession>
<dbReference type="InterPro" id="IPR052761">
    <property type="entry name" value="Fungal_Detox/Toxin_TFs"/>
</dbReference>
<dbReference type="AlphaFoldDB" id="A0A8H5WVA7"/>
<reference evidence="1 2" key="1">
    <citation type="submission" date="2020-05" db="EMBL/GenBank/DDBJ databases">
        <title>Identification and distribution of gene clusters putatively required for synthesis of sphingolipid metabolism inhibitors in phylogenetically diverse species of the filamentous fungus Fusarium.</title>
        <authorList>
            <person name="Kim H.-S."/>
            <person name="Busman M."/>
            <person name="Brown D.W."/>
            <person name="Divon H."/>
            <person name="Uhlig S."/>
            <person name="Proctor R.H."/>
        </authorList>
    </citation>
    <scope>NUCLEOTIDE SEQUENCE [LARGE SCALE GENOMIC DNA]</scope>
    <source>
        <strain evidence="1 2">NRRL 25311</strain>
    </source>
</reference>
<evidence type="ECO:0000313" key="1">
    <source>
        <dbReference type="EMBL" id="KAF5671389.1"/>
    </source>
</evidence>
<dbReference type="PANTHER" id="PTHR47425">
    <property type="entry name" value="FARB-RELATED"/>
    <property type="match status" value="1"/>
</dbReference>
<protein>
    <submittedName>
        <fullName evidence="1">C6 transcription factor</fullName>
    </submittedName>
</protein>
<keyword evidence="2" id="KW-1185">Reference proteome</keyword>
<dbReference type="Proteomes" id="UP000562682">
    <property type="component" value="Unassembled WGS sequence"/>
</dbReference>
<organism evidence="1 2">
    <name type="scientific">Fusarium denticulatum</name>
    <dbReference type="NCBI Taxonomy" id="48507"/>
    <lineage>
        <taxon>Eukaryota</taxon>
        <taxon>Fungi</taxon>
        <taxon>Dikarya</taxon>
        <taxon>Ascomycota</taxon>
        <taxon>Pezizomycotina</taxon>
        <taxon>Sordariomycetes</taxon>
        <taxon>Hypocreomycetidae</taxon>
        <taxon>Hypocreales</taxon>
        <taxon>Nectriaceae</taxon>
        <taxon>Fusarium</taxon>
        <taxon>Fusarium fujikuroi species complex</taxon>
    </lineage>
</organism>
<comment type="caution">
    <text evidence="1">The sequence shown here is derived from an EMBL/GenBank/DDBJ whole genome shotgun (WGS) entry which is preliminary data.</text>
</comment>